<dbReference type="Proteomes" id="UP000023067">
    <property type="component" value="Unassembled WGS sequence"/>
</dbReference>
<evidence type="ECO:0000313" key="6">
    <source>
        <dbReference type="EMBL" id="EWS79946.1"/>
    </source>
</evidence>
<sequence>MSTLYEDVGGYDGMLRLAAAWHERALADPVVAHAFSHGFRADHTERLAAYLTESIGGPPWYSESCGTESDVARLHGGNGPHEEMDRRGIGCFDAAIRDIDLDPQSYPGSRLHALWSAGTERFAQHSDGVEDIPDGLEIPRFDDDRRDAG</sequence>
<dbReference type="OrthoDB" id="9798157at2"/>
<keyword evidence="4" id="KW-0408">Iron</keyword>
<feature type="compositionally biased region" description="Basic and acidic residues" evidence="5">
    <location>
        <begin position="137"/>
        <end position="149"/>
    </location>
</feature>
<dbReference type="EMBL" id="JDYK01000021">
    <property type="protein sequence ID" value="EWS79946.1"/>
    <property type="molecule type" value="Genomic_DNA"/>
</dbReference>
<proteinExistence type="predicted"/>
<dbReference type="HOGENOM" id="CLU_103526_1_0_11"/>
<keyword evidence="7" id="KW-1185">Reference proteome</keyword>
<dbReference type="GO" id="GO:0020037">
    <property type="term" value="F:heme binding"/>
    <property type="evidence" value="ECO:0007669"/>
    <property type="project" value="InterPro"/>
</dbReference>
<keyword evidence="3" id="KW-0479">Metal-binding</keyword>
<dbReference type="InterPro" id="IPR009050">
    <property type="entry name" value="Globin-like_sf"/>
</dbReference>
<dbReference type="RefSeq" id="WP_038374019.1">
    <property type="nucleotide sequence ID" value="NZ_BAAAOW010000010.1"/>
</dbReference>
<dbReference type="AlphaFoldDB" id="Z9JQ83"/>
<keyword evidence="2" id="KW-0349">Heme</keyword>
<gene>
    <name evidence="6" type="ORF">BF93_08410</name>
</gene>
<reference evidence="6 7" key="1">
    <citation type="submission" date="2014-02" db="EMBL/GenBank/DDBJ databases">
        <title>Genome sequence of Brachybacterium phenoliresistens strain W13A50.</title>
        <authorList>
            <person name="Wang X."/>
        </authorList>
    </citation>
    <scope>NUCLEOTIDE SEQUENCE [LARGE SCALE GENOMIC DNA]</scope>
    <source>
        <strain evidence="6 7">W13A50</strain>
    </source>
</reference>
<dbReference type="InterPro" id="IPR012292">
    <property type="entry name" value="Globin/Proto"/>
</dbReference>
<dbReference type="STRING" id="396014.BF93_08410"/>
<protein>
    <submittedName>
        <fullName evidence="6">Oxidoreductase</fullName>
    </submittedName>
</protein>
<dbReference type="GO" id="GO:0019825">
    <property type="term" value="F:oxygen binding"/>
    <property type="evidence" value="ECO:0007669"/>
    <property type="project" value="InterPro"/>
</dbReference>
<dbReference type="PATRIC" id="fig|396014.3.peg.3184"/>
<evidence type="ECO:0000256" key="2">
    <source>
        <dbReference type="ARBA" id="ARBA00022617"/>
    </source>
</evidence>
<organism evidence="6 7">
    <name type="scientific">Brachybacterium phenoliresistens</name>
    <dbReference type="NCBI Taxonomy" id="396014"/>
    <lineage>
        <taxon>Bacteria</taxon>
        <taxon>Bacillati</taxon>
        <taxon>Actinomycetota</taxon>
        <taxon>Actinomycetes</taxon>
        <taxon>Micrococcales</taxon>
        <taxon>Dermabacteraceae</taxon>
        <taxon>Brachybacterium</taxon>
    </lineage>
</organism>
<evidence type="ECO:0000256" key="4">
    <source>
        <dbReference type="ARBA" id="ARBA00023004"/>
    </source>
</evidence>
<keyword evidence="1" id="KW-0813">Transport</keyword>
<comment type="caution">
    <text evidence="6">The sequence shown here is derived from an EMBL/GenBank/DDBJ whole genome shotgun (WGS) entry which is preliminary data.</text>
</comment>
<dbReference type="InterPro" id="IPR001486">
    <property type="entry name" value="Hemoglobin_trunc"/>
</dbReference>
<accession>Z9JQ83</accession>
<evidence type="ECO:0000256" key="3">
    <source>
        <dbReference type="ARBA" id="ARBA00022723"/>
    </source>
</evidence>
<evidence type="ECO:0000313" key="7">
    <source>
        <dbReference type="Proteomes" id="UP000023067"/>
    </source>
</evidence>
<dbReference type="Gene3D" id="1.10.490.10">
    <property type="entry name" value="Globins"/>
    <property type="match status" value="1"/>
</dbReference>
<name>Z9JQ83_9MICO</name>
<evidence type="ECO:0000256" key="5">
    <source>
        <dbReference type="SAM" id="MobiDB-lite"/>
    </source>
</evidence>
<dbReference type="Pfam" id="PF01152">
    <property type="entry name" value="Bac_globin"/>
    <property type="match status" value="1"/>
</dbReference>
<dbReference type="SUPFAM" id="SSF46458">
    <property type="entry name" value="Globin-like"/>
    <property type="match status" value="1"/>
</dbReference>
<evidence type="ECO:0000256" key="1">
    <source>
        <dbReference type="ARBA" id="ARBA00022448"/>
    </source>
</evidence>
<feature type="region of interest" description="Disordered" evidence="5">
    <location>
        <begin position="125"/>
        <end position="149"/>
    </location>
</feature>
<dbReference type="GO" id="GO:0046872">
    <property type="term" value="F:metal ion binding"/>
    <property type="evidence" value="ECO:0007669"/>
    <property type="project" value="UniProtKB-KW"/>
</dbReference>
<dbReference type="eggNOG" id="COG2346">
    <property type="taxonomic scope" value="Bacteria"/>
</dbReference>